<dbReference type="PANTHER" id="PTHR37423:SF2">
    <property type="entry name" value="MEMBRANE-BOUND LYTIC MUREIN TRANSGLYCOSYLASE C"/>
    <property type="match status" value="1"/>
</dbReference>
<dbReference type="Gene3D" id="1.10.530.10">
    <property type="match status" value="1"/>
</dbReference>
<dbReference type="InterPro" id="IPR000189">
    <property type="entry name" value="Transglyc_AS"/>
</dbReference>
<feature type="non-terminal residue" evidence="2">
    <location>
        <position position="321"/>
    </location>
</feature>
<name>A0A3B0UCR9_9ZZZZ</name>
<feature type="domain" description="Transglycosylase SLT" evidence="1">
    <location>
        <begin position="81"/>
        <end position="189"/>
    </location>
</feature>
<dbReference type="PROSITE" id="PS00922">
    <property type="entry name" value="TRANSGLYCOSYLASE"/>
    <property type="match status" value="1"/>
</dbReference>
<dbReference type="GO" id="GO:0008933">
    <property type="term" value="F:peptidoglycan lytic transglycosylase activity"/>
    <property type="evidence" value="ECO:0007669"/>
    <property type="project" value="InterPro"/>
</dbReference>
<reference evidence="2" key="1">
    <citation type="submission" date="2018-06" db="EMBL/GenBank/DDBJ databases">
        <authorList>
            <person name="Zhirakovskaya E."/>
        </authorList>
    </citation>
    <scope>NUCLEOTIDE SEQUENCE</scope>
</reference>
<accession>A0A3B0UCR9</accession>
<dbReference type="SUPFAM" id="SSF53955">
    <property type="entry name" value="Lysozyme-like"/>
    <property type="match status" value="1"/>
</dbReference>
<gene>
    <name evidence="2" type="ORF">MNBD_BACTEROID06-920</name>
</gene>
<dbReference type="GO" id="GO:0016020">
    <property type="term" value="C:membrane"/>
    <property type="evidence" value="ECO:0007669"/>
    <property type="project" value="InterPro"/>
</dbReference>
<protein>
    <submittedName>
        <fullName evidence="2">Membrane-bound lytic murein transglycosylase D</fullName>
    </submittedName>
</protein>
<dbReference type="AlphaFoldDB" id="A0A3B0UCR9"/>
<dbReference type="GO" id="GO:0000270">
    <property type="term" value="P:peptidoglycan metabolic process"/>
    <property type="evidence" value="ECO:0007669"/>
    <property type="project" value="InterPro"/>
</dbReference>
<sequence length="321" mass="37482">MTKTLFLFFLVSSIYATAQQRIDVYAQNTTYDLAQDRISCMQGEMPLHFNDKVYGFINYFTVRNRDYTKEVIRKSTMYFPIFEEYLKKYNLPEELKYLAIVESGLNPQILSRAGAGGLWQFMPYTGNMFKLHQDWYIDERFDPYESTEAACKYLSSLYNMFGDWELALAAYNSGPGNVRKAIRRSGYKKGFWDIYKYLPRETRSYVPQFVAVAYTLNYAEEYNLLTEEPAYLMDSDTLMIKGYANLKTLANELSICYQDVQTLNPNLKRFGIKSEKKYYPVRLPKDKINEARTNRDTLLYLAALSGKKDLEYLARNSTGST</sequence>
<organism evidence="2">
    <name type="scientific">hydrothermal vent metagenome</name>
    <dbReference type="NCBI Taxonomy" id="652676"/>
    <lineage>
        <taxon>unclassified sequences</taxon>
        <taxon>metagenomes</taxon>
        <taxon>ecological metagenomes</taxon>
    </lineage>
</organism>
<evidence type="ECO:0000313" key="2">
    <source>
        <dbReference type="EMBL" id="VAW28298.1"/>
    </source>
</evidence>
<dbReference type="InterPro" id="IPR023346">
    <property type="entry name" value="Lysozyme-like_dom_sf"/>
</dbReference>
<dbReference type="Pfam" id="PF01464">
    <property type="entry name" value="SLT"/>
    <property type="match status" value="1"/>
</dbReference>
<dbReference type="CDD" id="cd16894">
    <property type="entry name" value="MltD-like"/>
    <property type="match status" value="1"/>
</dbReference>
<dbReference type="PANTHER" id="PTHR37423">
    <property type="entry name" value="SOLUBLE LYTIC MUREIN TRANSGLYCOSYLASE-RELATED"/>
    <property type="match status" value="1"/>
</dbReference>
<dbReference type="EMBL" id="UOES01000379">
    <property type="protein sequence ID" value="VAW28298.1"/>
    <property type="molecule type" value="Genomic_DNA"/>
</dbReference>
<proteinExistence type="predicted"/>
<evidence type="ECO:0000259" key="1">
    <source>
        <dbReference type="Pfam" id="PF01464"/>
    </source>
</evidence>
<dbReference type="InterPro" id="IPR008258">
    <property type="entry name" value="Transglycosylase_SLT_dom_1"/>
</dbReference>